<accession>A0A5B9DDA2</accession>
<dbReference type="GO" id="GO:0022857">
    <property type="term" value="F:transmembrane transporter activity"/>
    <property type="evidence" value="ECO:0007669"/>
    <property type="project" value="InterPro"/>
</dbReference>
<dbReference type="PROSITE" id="PS50850">
    <property type="entry name" value="MFS"/>
    <property type="match status" value="1"/>
</dbReference>
<keyword evidence="1" id="KW-0472">Membrane</keyword>
<dbReference type="EMBL" id="CP042905">
    <property type="protein sequence ID" value="QEE17218.1"/>
    <property type="molecule type" value="Genomic_DNA"/>
</dbReference>
<dbReference type="KEGG" id="psyt:DSAG12_03050"/>
<feature type="transmembrane region" description="Helical" evidence="1">
    <location>
        <begin position="118"/>
        <end position="138"/>
    </location>
</feature>
<evidence type="ECO:0000313" key="3">
    <source>
        <dbReference type="EMBL" id="QEE17218.1"/>
    </source>
</evidence>
<dbReference type="PANTHER" id="PTHR23530">
    <property type="entry name" value="TRANSPORT PROTEIN-RELATED"/>
    <property type="match status" value="1"/>
</dbReference>
<feature type="transmembrane region" description="Helical" evidence="1">
    <location>
        <begin position="260"/>
        <end position="280"/>
    </location>
</feature>
<feature type="transmembrane region" description="Helical" evidence="1">
    <location>
        <begin position="86"/>
        <end position="112"/>
    </location>
</feature>
<evidence type="ECO:0000259" key="2">
    <source>
        <dbReference type="PROSITE" id="PS50850"/>
    </source>
</evidence>
<reference evidence="3 4" key="1">
    <citation type="journal article" date="2020" name="Nature">
        <title>Isolation of an archaeon at the prokaryote-eukaryote interface.</title>
        <authorList>
            <person name="Imachi H."/>
            <person name="Nobu M.K."/>
            <person name="Nakahara N."/>
            <person name="Morono Y."/>
            <person name="Ogawara M."/>
            <person name="Takaki Y."/>
            <person name="Takano Y."/>
            <person name="Uematsu K."/>
            <person name="Ikuta T."/>
            <person name="Ito M."/>
            <person name="Matsui Y."/>
            <person name="Miyazaki M."/>
            <person name="Murata K."/>
            <person name="Saito Y."/>
            <person name="Sakai S."/>
            <person name="Song C."/>
            <person name="Tasumi E."/>
            <person name="Yamanaka Y."/>
            <person name="Yamaguchi T."/>
            <person name="Kamagata Y."/>
            <person name="Tamaki H."/>
            <person name="Takai K."/>
        </authorList>
    </citation>
    <scope>NUCLEOTIDE SEQUENCE [LARGE SCALE GENOMIC DNA]</scope>
    <source>
        <strain evidence="3 4">MK-D1</strain>
    </source>
</reference>
<feature type="transmembrane region" description="Helical" evidence="1">
    <location>
        <begin position="150"/>
        <end position="172"/>
    </location>
</feature>
<gene>
    <name evidence="3" type="ORF">DSAG12_03050</name>
</gene>
<evidence type="ECO:0000313" key="4">
    <source>
        <dbReference type="Proteomes" id="UP000321408"/>
    </source>
</evidence>
<dbReference type="InterPro" id="IPR036259">
    <property type="entry name" value="MFS_trans_sf"/>
</dbReference>
<dbReference type="AlphaFoldDB" id="A0A5B9DDA2"/>
<keyword evidence="1" id="KW-0812">Transmembrane</keyword>
<dbReference type="Pfam" id="PF07690">
    <property type="entry name" value="MFS_1"/>
    <property type="match status" value="2"/>
</dbReference>
<feature type="domain" description="Major facilitator superfamily (MFS) profile" evidence="2">
    <location>
        <begin position="19"/>
        <end position="402"/>
    </location>
</feature>
<keyword evidence="4" id="KW-1185">Reference proteome</keyword>
<dbReference type="PANTHER" id="PTHR23530:SF1">
    <property type="entry name" value="PERMEASE, MAJOR FACILITATOR SUPERFAMILY-RELATED"/>
    <property type="match status" value="1"/>
</dbReference>
<feature type="transmembrane region" description="Helical" evidence="1">
    <location>
        <begin position="178"/>
        <end position="198"/>
    </location>
</feature>
<name>A0A5B9DDA2_9ARCH</name>
<organism evidence="3 4">
    <name type="scientific">Promethearchaeum syntrophicum</name>
    <dbReference type="NCBI Taxonomy" id="2594042"/>
    <lineage>
        <taxon>Archaea</taxon>
        <taxon>Promethearchaeati</taxon>
        <taxon>Promethearchaeota</taxon>
        <taxon>Promethearchaeia</taxon>
        <taxon>Promethearchaeales</taxon>
        <taxon>Promethearchaeaceae</taxon>
        <taxon>Promethearchaeum</taxon>
    </lineage>
</organism>
<keyword evidence="1" id="KW-1133">Transmembrane helix</keyword>
<evidence type="ECO:0000256" key="1">
    <source>
        <dbReference type="SAM" id="Phobius"/>
    </source>
</evidence>
<feature type="transmembrane region" description="Helical" evidence="1">
    <location>
        <begin position="23"/>
        <end position="46"/>
    </location>
</feature>
<dbReference type="Proteomes" id="UP000321408">
    <property type="component" value="Chromosome"/>
</dbReference>
<feature type="transmembrane region" description="Helical" evidence="1">
    <location>
        <begin position="379"/>
        <end position="398"/>
    </location>
</feature>
<dbReference type="RefSeq" id="WP_147664123.1">
    <property type="nucleotide sequence ID" value="NZ_CP042905.2"/>
</dbReference>
<dbReference type="InterPro" id="IPR020846">
    <property type="entry name" value="MFS_dom"/>
</dbReference>
<protein>
    <submittedName>
        <fullName evidence="3">MFS transporter</fullName>
    </submittedName>
</protein>
<proteinExistence type="predicted"/>
<dbReference type="OrthoDB" id="85689at2157"/>
<reference evidence="3 4" key="2">
    <citation type="journal article" date="2024" name="Int. J. Syst. Evol. Microbiol.">
        <title>Promethearchaeum syntrophicum gen. nov., sp. nov., an anaerobic, obligately syntrophic archaeon, the first isolate of the lineage 'Asgard' archaea, and proposal of the new archaeal phylum Promethearchaeota phyl. nov. and kingdom Promethearchaeati regn. nov.</title>
        <authorList>
            <person name="Imachi H."/>
            <person name="Nobu M.K."/>
            <person name="Kato S."/>
            <person name="Takaki Y."/>
            <person name="Miyazaki M."/>
            <person name="Miyata M."/>
            <person name="Ogawara M."/>
            <person name="Saito Y."/>
            <person name="Sakai S."/>
            <person name="Tahara Y.O."/>
            <person name="Takano Y."/>
            <person name="Tasumi E."/>
            <person name="Uematsu K."/>
            <person name="Yoshimura T."/>
            <person name="Itoh T."/>
            <person name="Ohkuma M."/>
            <person name="Takai K."/>
        </authorList>
    </citation>
    <scope>NUCLEOTIDE SEQUENCE [LARGE SCALE GENOMIC DNA]</scope>
    <source>
        <strain evidence="3 4">MK-D1</strain>
    </source>
</reference>
<dbReference type="InterPro" id="IPR053160">
    <property type="entry name" value="MFS_DHA3_Transporter"/>
</dbReference>
<dbReference type="InterPro" id="IPR011701">
    <property type="entry name" value="MFS"/>
</dbReference>
<dbReference type="GeneID" id="41331022"/>
<dbReference type="Gene3D" id="1.20.1250.20">
    <property type="entry name" value="MFS general substrate transporter like domains"/>
    <property type="match status" value="2"/>
</dbReference>
<dbReference type="SUPFAM" id="SSF103473">
    <property type="entry name" value="MFS general substrate transporter"/>
    <property type="match status" value="1"/>
</dbReference>
<feature type="transmembrane region" description="Helical" evidence="1">
    <location>
        <begin position="228"/>
        <end position="248"/>
    </location>
</feature>
<feature type="transmembrane region" description="Helical" evidence="1">
    <location>
        <begin position="52"/>
        <end position="74"/>
    </location>
</feature>
<sequence>MSENSQPISIETKLSFKTIRKNILLMFFISFISALEFFGPIFTLYLEEKLDSGILISAIFVGGALTIVILEGPSGAFGDLLGRKKALIIAAFGHVLALLFLIVGGSVFWLLFFKIIESIALSLWSGIDIALIYDTLLHKPKEGKVSFKKIIGIYNMLWPSGAILGALVGGILAEKSLLLPFIYTLIPWGICTGLALGLTEPPYEKPVHQSFLFQMKNSAKTIFKNRDLILLILTGFLAFATLEVPFQFRSIFFDARGISPTYLGILSALSYVFSLLGSFFSDGISSRIGDKLTLILSQALHGLFILIVTFITNPYIFIGIYVFSSFFWGVRWPVLSYEINKRIKSSERATINSFFNLGKEAALVIFMPIFGGIMDIADITIAFQIFTILQFGAAFLLVRLSKINDS</sequence>